<proteinExistence type="predicted"/>
<evidence type="ECO:0000313" key="2">
    <source>
        <dbReference type="Proteomes" id="UP000755551"/>
    </source>
</evidence>
<dbReference type="EMBL" id="JAHQZT010000010">
    <property type="protein sequence ID" value="MBV0933596.1"/>
    <property type="molecule type" value="Genomic_DNA"/>
</dbReference>
<comment type="caution">
    <text evidence="1">The sequence shown here is derived from an EMBL/GenBank/DDBJ whole genome shotgun (WGS) entry which is preliminary data.</text>
</comment>
<dbReference type="RefSeq" id="WP_217335016.1">
    <property type="nucleotide sequence ID" value="NZ_JAHQZT010000010.1"/>
</dbReference>
<keyword evidence="2" id="KW-1185">Reference proteome</keyword>
<gene>
    <name evidence="1" type="ORF">KTN04_09625</name>
</gene>
<dbReference type="Proteomes" id="UP000755551">
    <property type="component" value="Unassembled WGS sequence"/>
</dbReference>
<evidence type="ECO:0000313" key="1">
    <source>
        <dbReference type="EMBL" id="MBV0933596.1"/>
    </source>
</evidence>
<accession>A0ABS6MCM8</accession>
<protein>
    <submittedName>
        <fullName evidence="1">Uncharacterized protein</fullName>
    </submittedName>
</protein>
<name>A0ABS6MCM8_9GAMM</name>
<reference evidence="1 2" key="1">
    <citation type="submission" date="2021-06" db="EMBL/GenBank/DDBJ databases">
        <title>Bacterium isolated from marine sediment.</title>
        <authorList>
            <person name="Zhu K.-L."/>
            <person name="Du Z.-J."/>
            <person name="Liang Q.-Y."/>
        </authorList>
    </citation>
    <scope>NUCLEOTIDE SEQUENCE [LARGE SCALE GENOMIC DNA]</scope>
    <source>
        <strain evidence="1 2">A346</strain>
    </source>
</reference>
<sequence>MNKFKKEALRQHCEAREGLTPDQVAKLDAQQALAGKVGERARSIHAYLFDEEYAFMYADAFGEPRPSAETIMSKNAYRKEHGLPLLDHEGKAPDFQEATMEHCMNIARKEIVDQGLEDTSPFLERLQAELDDRVKSLHPEKKPFEFRASTPYMPGQFDAIYLEQELPSGCRLVAFDDDPYIAVAVLKGDEQLFTLLCANLNVTVAYIEANLDALVRDEV</sequence>
<organism evidence="1 2">
    <name type="scientific">Marinobacterium weihaiense</name>
    <dbReference type="NCBI Taxonomy" id="2851016"/>
    <lineage>
        <taxon>Bacteria</taxon>
        <taxon>Pseudomonadati</taxon>
        <taxon>Pseudomonadota</taxon>
        <taxon>Gammaproteobacteria</taxon>
        <taxon>Oceanospirillales</taxon>
        <taxon>Oceanospirillaceae</taxon>
        <taxon>Marinobacterium</taxon>
    </lineage>
</organism>